<accession>A0A4P8MVN0</accession>
<protein>
    <recommendedName>
        <fullName evidence="3">Virion associated protein</fullName>
    </recommendedName>
</protein>
<evidence type="ECO:0008006" key="3">
    <source>
        <dbReference type="Google" id="ProtNLM"/>
    </source>
</evidence>
<dbReference type="InterPro" id="IPR056928">
    <property type="entry name" value="Gp77-like"/>
</dbReference>
<sequence length="92" mass="10448">MFWPQVKDPDVVDRYGFDMDTDWLDGETITNVTFTASVDSGLTIDNISYVESPRISAQFSGGNDGFWPIKIRIETATRQYEECATLWVKQGC</sequence>
<evidence type="ECO:0000313" key="2">
    <source>
        <dbReference type="Proteomes" id="UP000300052"/>
    </source>
</evidence>
<gene>
    <name evidence="1" type="ORF">Barba1S_gp134</name>
</gene>
<proteinExistence type="predicted"/>
<dbReference type="Proteomes" id="UP000300052">
    <property type="component" value="Genome"/>
</dbReference>
<name>A0A4P8MVN0_9CAUD</name>
<evidence type="ECO:0000313" key="1">
    <source>
        <dbReference type="EMBL" id="QCQ58121.1"/>
    </source>
</evidence>
<reference evidence="1 2" key="1">
    <citation type="submission" date="2019-03" db="EMBL/GenBank/DDBJ databases">
        <title>Genomic and seasonal variations among aquatic phages infecting the Baltic Sea Gammaproteobacteria Rheinheimera sp. bal341.</title>
        <authorList>
            <person name="Nilsson E."/>
            <person name="Li K."/>
            <person name="Fridlund J."/>
            <person name="Sulcius S."/>
            <person name="Bunse C."/>
            <person name="Karlsson C.M.G."/>
            <person name="Lindh M."/>
            <person name="Lundin D."/>
            <person name="Pinhassi J."/>
            <person name="Holmfeldt K."/>
        </authorList>
    </citation>
    <scope>NUCLEOTIDE SEQUENCE [LARGE SCALE GENOMIC DNA]</scope>
</reference>
<organism evidence="1 2">
    <name type="scientific">Rheinheimera phage vB_RspM_Barba1S</name>
    <dbReference type="NCBI Taxonomy" id="2565660"/>
    <lineage>
        <taxon>Viruses</taxon>
        <taxon>Duplodnaviria</taxon>
        <taxon>Heunggongvirae</taxon>
        <taxon>Uroviricota</taxon>
        <taxon>Caudoviricetes</taxon>
        <taxon>Barbavirus</taxon>
        <taxon>Barbavirus barba18A</taxon>
    </lineage>
</organism>
<dbReference type="Pfam" id="PF23148">
    <property type="entry name" value="Gp77"/>
    <property type="match status" value="1"/>
</dbReference>
<dbReference type="EMBL" id="MK719702">
    <property type="protein sequence ID" value="QCQ58121.1"/>
    <property type="molecule type" value="Genomic_DNA"/>
</dbReference>